<dbReference type="Pfam" id="PF13962">
    <property type="entry name" value="PGG"/>
    <property type="match status" value="1"/>
</dbReference>
<keyword evidence="3" id="KW-0677">Repeat</keyword>
<evidence type="ECO:0000256" key="7">
    <source>
        <dbReference type="PROSITE-ProRule" id="PRU00023"/>
    </source>
</evidence>
<name>J3N6I3_ORYBR</name>
<feature type="repeat" description="ANK" evidence="7">
    <location>
        <begin position="297"/>
        <end position="329"/>
    </location>
</feature>
<proteinExistence type="predicted"/>
<evidence type="ECO:0000256" key="5">
    <source>
        <dbReference type="ARBA" id="ARBA00023043"/>
    </source>
</evidence>
<keyword evidence="2 8" id="KW-0812">Transmembrane</keyword>
<feature type="transmembrane region" description="Helical" evidence="8">
    <location>
        <begin position="570"/>
        <end position="590"/>
    </location>
</feature>
<dbReference type="HOGENOM" id="CLU_000134_36_3_1"/>
<feature type="transmembrane region" description="Helical" evidence="8">
    <location>
        <begin position="610"/>
        <end position="632"/>
    </location>
</feature>
<dbReference type="Gramene" id="OB11G14190.1">
    <property type="protein sequence ID" value="OB11G14190.1"/>
    <property type="gene ID" value="OB11G14190"/>
</dbReference>
<feature type="transmembrane region" description="Helical" evidence="8">
    <location>
        <begin position="537"/>
        <end position="558"/>
    </location>
</feature>
<dbReference type="PROSITE" id="PS50088">
    <property type="entry name" value="ANK_REPEAT"/>
    <property type="match status" value="3"/>
</dbReference>
<dbReference type="EnsemblPlants" id="OB11G14190.1">
    <property type="protein sequence ID" value="OB11G14190.1"/>
    <property type="gene ID" value="OB11G14190"/>
</dbReference>
<dbReference type="Gene3D" id="1.25.40.20">
    <property type="entry name" value="Ankyrin repeat-containing domain"/>
    <property type="match status" value="2"/>
</dbReference>
<dbReference type="InterPro" id="IPR036770">
    <property type="entry name" value="Ankyrin_rpt-contain_sf"/>
</dbReference>
<evidence type="ECO:0000313" key="11">
    <source>
        <dbReference type="Proteomes" id="UP000006038"/>
    </source>
</evidence>
<dbReference type="AlphaFoldDB" id="J3N6I3"/>
<feature type="transmembrane region" description="Helical" evidence="8">
    <location>
        <begin position="499"/>
        <end position="517"/>
    </location>
</feature>
<dbReference type="SUPFAM" id="SSF48403">
    <property type="entry name" value="Ankyrin repeat"/>
    <property type="match status" value="1"/>
</dbReference>
<dbReference type="InterPro" id="IPR002110">
    <property type="entry name" value="Ankyrin_rpt"/>
</dbReference>
<dbReference type="STRING" id="4533.J3N6I3"/>
<evidence type="ECO:0000256" key="4">
    <source>
        <dbReference type="ARBA" id="ARBA00022989"/>
    </source>
</evidence>
<dbReference type="GO" id="GO:0005886">
    <property type="term" value="C:plasma membrane"/>
    <property type="evidence" value="ECO:0007669"/>
    <property type="project" value="TreeGrafter"/>
</dbReference>
<dbReference type="PANTHER" id="PTHR24186">
    <property type="entry name" value="PROTEIN PHOSPHATASE 1 REGULATORY SUBUNIT"/>
    <property type="match status" value="1"/>
</dbReference>
<sequence length="684" mass="73374">MVSSSYMGIFVGVAASILSEGSSSLHWILIQMDRRHHHQTQDIQLARCSSPSDATGDSRRLEMCPSLYLAAYHGRVEEVMALLVQPRHRAAAHGDHQVNENDSLLWSNFQRGQCDLLEVSAESNNALHVAAEQGHGELIQELYHRFIKHGGFLSRRNSALDTPLHCAARAGRLAAVEVLLNLSRDSGGSILNSKNEAGDTALHLAARHGHGAAVEALVAARASASELNNAGVSPLYLAVMSRSVTAVRAITTSTCGDASSDGPSSQNALHAAVFQSSEMVDLILKWKPSLAGQVDVDGSSPLHFASSDGDRSIVSAIVRAAPPATVFSKDSDGLSAIHVAARMGHHHVVKELVKAWPDAAELRDGHGRTFLHAAAKNGHASVISLAIKNPMLAGLINAQDKDGNTALHLAVASAASPVSKGLAKLLSAGETLRTNIMNNDGCTPFDLAAKSSSFLPMISLVVTLTANGAKFRPQRQDQVNPWKGRRDTTEWIRKTSNSLAVVAILIATVAFSATFNVPGGYGDDGKAVLRGKTSYNFFVLFDGVAMTVSVAAVMLLVYAEASASWESFIFGLHCLWFSLISMVVAFWAALAAVTGRTTINTVTYQVINLGFYFLVCFIVYSTQPATSSTSMVKFMWSRLFSPRRHRSRVSRHYPLAGAFLRNLSAFVVVNILAYIGAQIAVQKT</sequence>
<dbReference type="PROSITE" id="PS50297">
    <property type="entry name" value="ANK_REP_REGION"/>
    <property type="match status" value="3"/>
</dbReference>
<feature type="repeat" description="ANK" evidence="7">
    <location>
        <begin position="332"/>
        <end position="364"/>
    </location>
</feature>
<keyword evidence="6 8" id="KW-0472">Membrane</keyword>
<evidence type="ECO:0000256" key="8">
    <source>
        <dbReference type="SAM" id="Phobius"/>
    </source>
</evidence>
<evidence type="ECO:0000256" key="3">
    <source>
        <dbReference type="ARBA" id="ARBA00022737"/>
    </source>
</evidence>
<gene>
    <name evidence="10" type="primary">LOC102701310</name>
</gene>
<keyword evidence="4 8" id="KW-1133">Transmembrane helix</keyword>
<dbReference type="eggNOG" id="KOG0504">
    <property type="taxonomic scope" value="Eukaryota"/>
</dbReference>
<evidence type="ECO:0000313" key="10">
    <source>
        <dbReference type="EnsemblPlants" id="OB11G14190.1"/>
    </source>
</evidence>
<evidence type="ECO:0000256" key="1">
    <source>
        <dbReference type="ARBA" id="ARBA00004141"/>
    </source>
</evidence>
<dbReference type="PANTHER" id="PTHR24186:SF41">
    <property type="entry name" value="PGG DOMAIN-CONTAINING PROTEIN"/>
    <property type="match status" value="1"/>
</dbReference>
<evidence type="ECO:0000259" key="9">
    <source>
        <dbReference type="Pfam" id="PF13962"/>
    </source>
</evidence>
<evidence type="ECO:0000256" key="2">
    <source>
        <dbReference type="ARBA" id="ARBA00022692"/>
    </source>
</evidence>
<keyword evidence="11" id="KW-1185">Reference proteome</keyword>
<feature type="repeat" description="ANK" evidence="7">
    <location>
        <begin position="197"/>
        <end position="229"/>
    </location>
</feature>
<dbReference type="InterPro" id="IPR026961">
    <property type="entry name" value="PGG_dom"/>
</dbReference>
<dbReference type="SMART" id="SM00248">
    <property type="entry name" value="ANK"/>
    <property type="match status" value="9"/>
</dbReference>
<keyword evidence="5 7" id="KW-0040">ANK repeat</keyword>
<reference evidence="10" key="1">
    <citation type="journal article" date="2013" name="Nat. Commun.">
        <title>Whole-genome sequencing of Oryza brachyantha reveals mechanisms underlying Oryza genome evolution.</title>
        <authorList>
            <person name="Chen J."/>
            <person name="Huang Q."/>
            <person name="Gao D."/>
            <person name="Wang J."/>
            <person name="Lang Y."/>
            <person name="Liu T."/>
            <person name="Li B."/>
            <person name="Bai Z."/>
            <person name="Luis Goicoechea J."/>
            <person name="Liang C."/>
            <person name="Chen C."/>
            <person name="Zhang W."/>
            <person name="Sun S."/>
            <person name="Liao Y."/>
            <person name="Zhang X."/>
            <person name="Yang L."/>
            <person name="Song C."/>
            <person name="Wang M."/>
            <person name="Shi J."/>
            <person name="Liu G."/>
            <person name="Liu J."/>
            <person name="Zhou H."/>
            <person name="Zhou W."/>
            <person name="Yu Q."/>
            <person name="An N."/>
            <person name="Chen Y."/>
            <person name="Cai Q."/>
            <person name="Wang B."/>
            <person name="Liu B."/>
            <person name="Min J."/>
            <person name="Huang Y."/>
            <person name="Wu H."/>
            <person name="Li Z."/>
            <person name="Zhang Y."/>
            <person name="Yin Y."/>
            <person name="Song W."/>
            <person name="Jiang J."/>
            <person name="Jackson S.A."/>
            <person name="Wing R.A."/>
            <person name="Wang J."/>
            <person name="Chen M."/>
        </authorList>
    </citation>
    <scope>NUCLEOTIDE SEQUENCE [LARGE SCALE GENOMIC DNA]</scope>
    <source>
        <strain evidence="10">cv. IRGC 101232</strain>
    </source>
</reference>
<reference evidence="10" key="2">
    <citation type="submission" date="2013-04" db="UniProtKB">
        <authorList>
            <consortium name="EnsemblPlants"/>
        </authorList>
    </citation>
    <scope>IDENTIFICATION</scope>
</reference>
<feature type="domain" description="PGG" evidence="9">
    <location>
        <begin position="490"/>
        <end position="592"/>
    </location>
</feature>
<comment type="subcellular location">
    <subcellularLocation>
        <location evidence="1">Membrane</location>
        <topology evidence="1">Multi-pass membrane protein</topology>
    </subcellularLocation>
</comment>
<accession>J3N6I3</accession>
<protein>
    <recommendedName>
        <fullName evidence="9">PGG domain-containing protein</fullName>
    </recommendedName>
</protein>
<evidence type="ECO:0000256" key="6">
    <source>
        <dbReference type="ARBA" id="ARBA00023136"/>
    </source>
</evidence>
<dbReference type="Pfam" id="PF12796">
    <property type="entry name" value="Ank_2"/>
    <property type="match status" value="3"/>
</dbReference>
<dbReference type="OMA" id="MILTKPA"/>
<dbReference type="Proteomes" id="UP000006038">
    <property type="component" value="Chromosome 11"/>
</dbReference>
<feature type="transmembrane region" description="Helical" evidence="8">
    <location>
        <begin position="653"/>
        <end position="677"/>
    </location>
</feature>
<organism evidence="10">
    <name type="scientific">Oryza brachyantha</name>
    <name type="common">malo sina</name>
    <dbReference type="NCBI Taxonomy" id="4533"/>
    <lineage>
        <taxon>Eukaryota</taxon>
        <taxon>Viridiplantae</taxon>
        <taxon>Streptophyta</taxon>
        <taxon>Embryophyta</taxon>
        <taxon>Tracheophyta</taxon>
        <taxon>Spermatophyta</taxon>
        <taxon>Magnoliopsida</taxon>
        <taxon>Liliopsida</taxon>
        <taxon>Poales</taxon>
        <taxon>Poaceae</taxon>
        <taxon>BOP clade</taxon>
        <taxon>Oryzoideae</taxon>
        <taxon>Oryzeae</taxon>
        <taxon>Oryzinae</taxon>
        <taxon>Oryza</taxon>
    </lineage>
</organism>